<keyword evidence="6 10" id="KW-1133">Transmembrane helix</keyword>
<dbReference type="PROSITE" id="PS50866">
    <property type="entry name" value="GOLD"/>
    <property type="match status" value="1"/>
</dbReference>
<dbReference type="Proteomes" id="UP000472241">
    <property type="component" value="Unplaced"/>
</dbReference>
<evidence type="ECO:0000313" key="12">
    <source>
        <dbReference type="Ensembl" id="ENSLCNP00005000883.1"/>
    </source>
</evidence>
<evidence type="ECO:0000256" key="9">
    <source>
        <dbReference type="SAM" id="MobiDB-lite"/>
    </source>
</evidence>
<evidence type="ECO:0000256" key="10">
    <source>
        <dbReference type="SAM" id="Phobius"/>
    </source>
</evidence>
<dbReference type="Ensembl" id="ENSLCNT00005001010.1">
    <property type="protein sequence ID" value="ENSLCNP00005000883.1"/>
    <property type="gene ID" value="ENSLCNG00005000635.1"/>
</dbReference>
<dbReference type="Pfam" id="PF01105">
    <property type="entry name" value="EMP24_GP25L"/>
    <property type="match status" value="1"/>
</dbReference>
<feature type="region of interest" description="Disordered" evidence="9">
    <location>
        <begin position="194"/>
        <end position="219"/>
    </location>
</feature>
<gene>
    <name evidence="12" type="primary">LOC115512901</name>
</gene>
<dbReference type="InterPro" id="IPR009038">
    <property type="entry name" value="GOLD_dom"/>
</dbReference>
<evidence type="ECO:0000256" key="8">
    <source>
        <dbReference type="SAM" id="Coils"/>
    </source>
</evidence>
<comment type="subcellular location">
    <subcellularLocation>
        <location evidence="1">Endoplasmic reticulum membrane</location>
        <topology evidence="1">Single-pass type I membrane protein</topology>
    </subcellularLocation>
</comment>
<evidence type="ECO:0000256" key="7">
    <source>
        <dbReference type="ARBA" id="ARBA00023136"/>
    </source>
</evidence>
<reference evidence="12" key="2">
    <citation type="submission" date="2025-09" db="UniProtKB">
        <authorList>
            <consortium name="Ensembl"/>
        </authorList>
    </citation>
    <scope>IDENTIFICATION</scope>
</reference>
<evidence type="ECO:0000256" key="6">
    <source>
        <dbReference type="ARBA" id="ARBA00022989"/>
    </source>
</evidence>
<dbReference type="InterPro" id="IPR015720">
    <property type="entry name" value="Emp24-like"/>
</dbReference>
<keyword evidence="13" id="KW-1185">Reference proteome</keyword>
<feature type="compositionally biased region" description="Polar residues" evidence="9">
    <location>
        <begin position="201"/>
        <end position="210"/>
    </location>
</feature>
<evidence type="ECO:0000256" key="4">
    <source>
        <dbReference type="ARBA" id="ARBA00022729"/>
    </source>
</evidence>
<dbReference type="AlphaFoldDB" id="A0A667G0E5"/>
<dbReference type="PANTHER" id="PTHR22811">
    <property type="entry name" value="TRANSMEMBRANE EMP24 DOMAIN-CONTAINING PROTEIN"/>
    <property type="match status" value="1"/>
</dbReference>
<feature type="coiled-coil region" evidence="8">
    <location>
        <begin position="367"/>
        <end position="394"/>
    </location>
</feature>
<evidence type="ECO:0000259" key="11">
    <source>
        <dbReference type="PROSITE" id="PS50866"/>
    </source>
</evidence>
<keyword evidence="7 10" id="KW-0472">Membrane</keyword>
<proteinExistence type="inferred from homology"/>
<dbReference type="GO" id="GO:0005789">
    <property type="term" value="C:endoplasmic reticulum membrane"/>
    <property type="evidence" value="ECO:0007669"/>
    <property type="project" value="UniProtKB-SubCell"/>
</dbReference>
<keyword evidence="8" id="KW-0175">Coiled coil</keyword>
<sequence length="448" mass="49667">NPRQLCGPVTCPPTGVKLPVSIAAPSSLSSQSVTTGGSWVTGQIYFKIKGLRRNPCLPELEGPEGPHGVIAAQTHSQASVKPGSHLLLVHTHRPSPAPLPSVLTPWHKAHIPLPRGTTRDEGQDREGGAVAGGASGFRPCWSLGPALSFVPSSHFKVLKKRSEGVVRPPCLERPQVQTSFYLVPWELLPSPAPGQPPHVTSHGNQLTELSNGRRAPTEQRTCDRAVSRRALPRDATLTFIFGLCFSLSTAFYFHAGEREEKCIIEDIPSDTLLTGTFRIQQWDTRRHDFLESAPGLGMFVTVTTYNDEVLLSKLYGPQGTFYFTSHSPGEHIICLESNSTRLVSFGGSKLRIHLEIRVGQHDLDAAAAQAKDKVNEVSFKLERLIEQIEQIVKEQNYQRDREENFRMTSEDTNSNVLWWAFAQTLIFIAIGIFQMKHLKDFFIAKKLV</sequence>
<accession>A0A667G0E5</accession>
<organism evidence="12 13">
    <name type="scientific">Lynx canadensis</name>
    <name type="common">Canada lynx</name>
    <name type="synonym">Felis canadensis</name>
    <dbReference type="NCBI Taxonomy" id="61383"/>
    <lineage>
        <taxon>Eukaryota</taxon>
        <taxon>Metazoa</taxon>
        <taxon>Chordata</taxon>
        <taxon>Craniata</taxon>
        <taxon>Vertebrata</taxon>
        <taxon>Euteleostomi</taxon>
        <taxon>Mammalia</taxon>
        <taxon>Eutheria</taxon>
        <taxon>Laurasiatheria</taxon>
        <taxon>Carnivora</taxon>
        <taxon>Feliformia</taxon>
        <taxon>Felidae</taxon>
        <taxon>Felinae</taxon>
        <taxon>Lynx</taxon>
    </lineage>
</organism>
<evidence type="ECO:0000256" key="5">
    <source>
        <dbReference type="ARBA" id="ARBA00022824"/>
    </source>
</evidence>
<name>A0A667G0E5_LYNCA</name>
<comment type="similarity">
    <text evidence="2">Belongs to the EMP24/GP25L family.</text>
</comment>
<protein>
    <recommendedName>
        <fullName evidence="11">GOLD domain-containing protein</fullName>
    </recommendedName>
</protein>
<keyword evidence="5" id="KW-0256">Endoplasmic reticulum</keyword>
<keyword evidence="4" id="KW-0732">Signal</keyword>
<dbReference type="SMART" id="SM01190">
    <property type="entry name" value="EMP24_GP25L"/>
    <property type="match status" value="1"/>
</dbReference>
<feature type="domain" description="GOLD" evidence="11">
    <location>
        <begin position="260"/>
        <end position="358"/>
    </location>
</feature>
<evidence type="ECO:0000256" key="1">
    <source>
        <dbReference type="ARBA" id="ARBA00004115"/>
    </source>
</evidence>
<evidence type="ECO:0000256" key="3">
    <source>
        <dbReference type="ARBA" id="ARBA00022692"/>
    </source>
</evidence>
<keyword evidence="3 10" id="KW-0812">Transmembrane</keyword>
<evidence type="ECO:0000256" key="2">
    <source>
        <dbReference type="ARBA" id="ARBA00007104"/>
    </source>
</evidence>
<reference evidence="12" key="1">
    <citation type="submission" date="2025-08" db="UniProtKB">
        <authorList>
            <consortium name="Ensembl"/>
        </authorList>
    </citation>
    <scope>IDENTIFICATION</scope>
</reference>
<evidence type="ECO:0000313" key="13">
    <source>
        <dbReference type="Proteomes" id="UP000472241"/>
    </source>
</evidence>
<feature type="transmembrane region" description="Helical" evidence="10">
    <location>
        <begin position="416"/>
        <end position="435"/>
    </location>
</feature>